<protein>
    <submittedName>
        <fullName evidence="2">Uncharacterized protein</fullName>
    </submittedName>
</protein>
<keyword evidence="1" id="KW-1133">Transmembrane helix</keyword>
<dbReference type="AlphaFoldDB" id="A0A967C7Q9"/>
<keyword evidence="1" id="KW-0812">Transmembrane</keyword>
<dbReference type="Proteomes" id="UP000761264">
    <property type="component" value="Unassembled WGS sequence"/>
</dbReference>
<dbReference type="RefSeq" id="WP_167221981.1">
    <property type="nucleotide sequence ID" value="NZ_JAAQPH010000003.1"/>
</dbReference>
<reference evidence="2" key="1">
    <citation type="submission" date="2020-03" db="EMBL/GenBank/DDBJ databases">
        <title>Genome of Pelagibius litoralis DSM 21314T.</title>
        <authorList>
            <person name="Wang G."/>
        </authorList>
    </citation>
    <scope>NUCLEOTIDE SEQUENCE</scope>
    <source>
        <strain evidence="2">DSM 21314</strain>
    </source>
</reference>
<gene>
    <name evidence="2" type="ORF">HBA54_04920</name>
</gene>
<keyword evidence="1" id="KW-0472">Membrane</keyword>
<evidence type="ECO:0000313" key="3">
    <source>
        <dbReference type="Proteomes" id="UP000761264"/>
    </source>
</evidence>
<evidence type="ECO:0000256" key="1">
    <source>
        <dbReference type="SAM" id="Phobius"/>
    </source>
</evidence>
<accession>A0A967C7Q9</accession>
<keyword evidence="3" id="KW-1185">Reference proteome</keyword>
<sequence>MIVGRVLGWFFLFAALVLLGWDGVSSLSSGEWRFAVLGQRWFEIDQAMGGASLNILQAGIERRISVDLWDNIFTPLLQWWAWLVFFVPGAVLVLLFRRWGGERQHKRFSGRR</sequence>
<comment type="caution">
    <text evidence="2">The sequence shown here is derived from an EMBL/GenBank/DDBJ whole genome shotgun (WGS) entry which is preliminary data.</text>
</comment>
<feature type="transmembrane region" description="Helical" evidence="1">
    <location>
        <begin position="79"/>
        <end position="97"/>
    </location>
</feature>
<dbReference type="EMBL" id="JAAQPH010000003">
    <property type="protein sequence ID" value="NIA67927.1"/>
    <property type="molecule type" value="Genomic_DNA"/>
</dbReference>
<name>A0A967C7Q9_9PROT</name>
<proteinExistence type="predicted"/>
<organism evidence="2 3">
    <name type="scientific">Pelagibius litoralis</name>
    <dbReference type="NCBI Taxonomy" id="374515"/>
    <lineage>
        <taxon>Bacteria</taxon>
        <taxon>Pseudomonadati</taxon>
        <taxon>Pseudomonadota</taxon>
        <taxon>Alphaproteobacteria</taxon>
        <taxon>Rhodospirillales</taxon>
        <taxon>Rhodovibrionaceae</taxon>
        <taxon>Pelagibius</taxon>
    </lineage>
</organism>
<evidence type="ECO:0000313" key="2">
    <source>
        <dbReference type="EMBL" id="NIA67927.1"/>
    </source>
</evidence>